<evidence type="ECO:0000313" key="1">
    <source>
        <dbReference type="EMBL" id="KAF9650223.1"/>
    </source>
</evidence>
<organism evidence="1 2">
    <name type="scientific">Thelephora ganbajun</name>
    <name type="common">Ganba fungus</name>
    <dbReference type="NCBI Taxonomy" id="370292"/>
    <lineage>
        <taxon>Eukaryota</taxon>
        <taxon>Fungi</taxon>
        <taxon>Dikarya</taxon>
        <taxon>Basidiomycota</taxon>
        <taxon>Agaricomycotina</taxon>
        <taxon>Agaricomycetes</taxon>
        <taxon>Thelephorales</taxon>
        <taxon>Thelephoraceae</taxon>
        <taxon>Thelephora</taxon>
    </lineage>
</organism>
<keyword evidence="2" id="KW-1185">Reference proteome</keyword>
<protein>
    <submittedName>
        <fullName evidence="1">Uncharacterized protein</fullName>
    </submittedName>
</protein>
<comment type="caution">
    <text evidence="1">The sequence shown here is derived from an EMBL/GenBank/DDBJ whole genome shotgun (WGS) entry which is preliminary data.</text>
</comment>
<name>A0ACB6ZL91_THEGA</name>
<dbReference type="EMBL" id="MU117987">
    <property type="protein sequence ID" value="KAF9650223.1"/>
    <property type="molecule type" value="Genomic_DNA"/>
</dbReference>
<reference evidence="1" key="1">
    <citation type="submission" date="2019-10" db="EMBL/GenBank/DDBJ databases">
        <authorList>
            <consortium name="DOE Joint Genome Institute"/>
            <person name="Kuo A."/>
            <person name="Miyauchi S."/>
            <person name="Kiss E."/>
            <person name="Drula E."/>
            <person name="Kohler A."/>
            <person name="Sanchez-Garcia M."/>
            <person name="Andreopoulos B."/>
            <person name="Barry K.W."/>
            <person name="Bonito G."/>
            <person name="Buee M."/>
            <person name="Carver A."/>
            <person name="Chen C."/>
            <person name="Cichocki N."/>
            <person name="Clum A."/>
            <person name="Culley D."/>
            <person name="Crous P.W."/>
            <person name="Fauchery L."/>
            <person name="Girlanda M."/>
            <person name="Hayes R."/>
            <person name="Keri Z."/>
            <person name="Labutti K."/>
            <person name="Lipzen A."/>
            <person name="Lombard V."/>
            <person name="Magnuson J."/>
            <person name="Maillard F."/>
            <person name="Morin E."/>
            <person name="Murat C."/>
            <person name="Nolan M."/>
            <person name="Ohm R."/>
            <person name="Pangilinan J."/>
            <person name="Pereira M."/>
            <person name="Perotto S."/>
            <person name="Peter M."/>
            <person name="Riley R."/>
            <person name="Sitrit Y."/>
            <person name="Stielow B."/>
            <person name="Szollosi G."/>
            <person name="Zifcakova L."/>
            <person name="Stursova M."/>
            <person name="Spatafora J.W."/>
            <person name="Tedersoo L."/>
            <person name="Vaario L.-M."/>
            <person name="Yamada A."/>
            <person name="Yan M."/>
            <person name="Wang P."/>
            <person name="Xu J."/>
            <person name="Bruns T."/>
            <person name="Baldrian P."/>
            <person name="Vilgalys R."/>
            <person name="Henrissat B."/>
            <person name="Grigoriev I.V."/>
            <person name="Hibbett D."/>
            <person name="Nagy L.G."/>
            <person name="Martin F.M."/>
        </authorList>
    </citation>
    <scope>NUCLEOTIDE SEQUENCE</scope>
    <source>
        <strain evidence="1">P2</strain>
    </source>
</reference>
<proteinExistence type="predicted"/>
<reference evidence="1" key="2">
    <citation type="journal article" date="2020" name="Nat. Commun.">
        <title>Large-scale genome sequencing of mycorrhizal fungi provides insights into the early evolution of symbiotic traits.</title>
        <authorList>
            <person name="Miyauchi S."/>
            <person name="Kiss E."/>
            <person name="Kuo A."/>
            <person name="Drula E."/>
            <person name="Kohler A."/>
            <person name="Sanchez-Garcia M."/>
            <person name="Morin E."/>
            <person name="Andreopoulos B."/>
            <person name="Barry K.W."/>
            <person name="Bonito G."/>
            <person name="Buee M."/>
            <person name="Carver A."/>
            <person name="Chen C."/>
            <person name="Cichocki N."/>
            <person name="Clum A."/>
            <person name="Culley D."/>
            <person name="Crous P.W."/>
            <person name="Fauchery L."/>
            <person name="Girlanda M."/>
            <person name="Hayes R.D."/>
            <person name="Keri Z."/>
            <person name="LaButti K."/>
            <person name="Lipzen A."/>
            <person name="Lombard V."/>
            <person name="Magnuson J."/>
            <person name="Maillard F."/>
            <person name="Murat C."/>
            <person name="Nolan M."/>
            <person name="Ohm R.A."/>
            <person name="Pangilinan J."/>
            <person name="Pereira M.F."/>
            <person name="Perotto S."/>
            <person name="Peter M."/>
            <person name="Pfister S."/>
            <person name="Riley R."/>
            <person name="Sitrit Y."/>
            <person name="Stielow J.B."/>
            <person name="Szollosi G."/>
            <person name="Zifcakova L."/>
            <person name="Stursova M."/>
            <person name="Spatafora J.W."/>
            <person name="Tedersoo L."/>
            <person name="Vaario L.M."/>
            <person name="Yamada A."/>
            <person name="Yan M."/>
            <person name="Wang P."/>
            <person name="Xu J."/>
            <person name="Bruns T."/>
            <person name="Baldrian P."/>
            <person name="Vilgalys R."/>
            <person name="Dunand C."/>
            <person name="Henrissat B."/>
            <person name="Grigoriev I.V."/>
            <person name="Hibbett D."/>
            <person name="Nagy L.G."/>
            <person name="Martin F.M."/>
        </authorList>
    </citation>
    <scope>NUCLEOTIDE SEQUENCE</scope>
    <source>
        <strain evidence="1">P2</strain>
    </source>
</reference>
<sequence>MHPSNRDFPLQSIHSTLPALPVTPQGQTIATVWDEDAKPCRSLGVRTPSPTPSEVAELSRAGAFDWQRLAQRRFWFRREWFWYYVALVLVCAVTTLVTLYHQKIVNFLRPAADWMHDVPGGSAIPIAVLFIISFPPLFGHEIVAILCGLVWGLWLGFGIVCAGTFLGEVGNFYAFKYCCRSRGEKLERTNITYGCLAKVVRDGGFIIALIARLSAIPGHFTTAVFSTCGMGTLVFSLAAFLSLPKQFITVYLGVALKQAANGESDSSTQDKILKYSIIGVTLVITLWAMWYIYAQMGKVKPQVIYERRKARL</sequence>
<gene>
    <name evidence="1" type="ORF">BDM02DRAFT_3093452</name>
</gene>
<evidence type="ECO:0000313" key="2">
    <source>
        <dbReference type="Proteomes" id="UP000886501"/>
    </source>
</evidence>
<dbReference type="Proteomes" id="UP000886501">
    <property type="component" value="Unassembled WGS sequence"/>
</dbReference>
<accession>A0ACB6ZL91</accession>